<name>A0A4V2V2V7_9BACI</name>
<dbReference type="AlphaFoldDB" id="A0A4V2V2V7"/>
<reference evidence="1 2" key="1">
    <citation type="submission" date="2019-03" db="EMBL/GenBank/DDBJ databases">
        <title>Genomic Encyclopedia of Type Strains, Phase IV (KMG-IV): sequencing the most valuable type-strain genomes for metagenomic binning, comparative biology and taxonomic classification.</title>
        <authorList>
            <person name="Goeker M."/>
        </authorList>
    </citation>
    <scope>NUCLEOTIDE SEQUENCE [LARGE SCALE GENOMIC DNA]</scope>
    <source>
        <strain evidence="1 2">DSM 25894</strain>
    </source>
</reference>
<dbReference type="InterPro" id="IPR036249">
    <property type="entry name" value="Thioredoxin-like_sf"/>
</dbReference>
<evidence type="ECO:0000313" key="2">
    <source>
        <dbReference type="Proteomes" id="UP000294650"/>
    </source>
</evidence>
<dbReference type="EMBL" id="SMAN01000001">
    <property type="protein sequence ID" value="TCT26691.1"/>
    <property type="molecule type" value="Genomic_DNA"/>
</dbReference>
<accession>A0A4V2V2V7</accession>
<sequence length="143" mass="17374">MKHNNQLLVFYDSWCPLCIKAKNQLEKADRRNRLCFYSIRDEYRIQDYNLDPKEAEKRMTCIDLLRNRRYSGIYSFREICRRIPRYYILVPLLQLTIWLGFGQTLYDWIAKRRTIIPPGGCSDDYCRVHPSIEHEYEGKQKTR</sequence>
<proteinExistence type="predicted"/>
<protein>
    <submittedName>
        <fullName evidence="1">Putative DCC family thiol-disulfide oxidoreductase YuxK</fullName>
    </submittedName>
</protein>
<dbReference type="Proteomes" id="UP000294650">
    <property type="component" value="Unassembled WGS sequence"/>
</dbReference>
<evidence type="ECO:0000313" key="1">
    <source>
        <dbReference type="EMBL" id="TCT26691.1"/>
    </source>
</evidence>
<dbReference type="GO" id="GO:0015035">
    <property type="term" value="F:protein-disulfide reductase activity"/>
    <property type="evidence" value="ECO:0007669"/>
    <property type="project" value="InterPro"/>
</dbReference>
<dbReference type="RefSeq" id="WP_132369958.1">
    <property type="nucleotide sequence ID" value="NZ_SMAN01000001.1"/>
</dbReference>
<dbReference type="SUPFAM" id="SSF52833">
    <property type="entry name" value="Thioredoxin-like"/>
    <property type="match status" value="1"/>
</dbReference>
<gene>
    <name evidence="1" type="ORF">EDD68_10144</name>
</gene>
<keyword evidence="2" id="KW-1185">Reference proteome</keyword>
<organism evidence="1 2">
    <name type="scientific">Melghiribacillus thermohalophilus</name>
    <dbReference type="NCBI Taxonomy" id="1324956"/>
    <lineage>
        <taxon>Bacteria</taxon>
        <taxon>Bacillati</taxon>
        <taxon>Bacillota</taxon>
        <taxon>Bacilli</taxon>
        <taxon>Bacillales</taxon>
        <taxon>Bacillaceae</taxon>
        <taxon>Melghiribacillus</taxon>
    </lineage>
</organism>
<comment type="caution">
    <text evidence="1">The sequence shown here is derived from an EMBL/GenBank/DDBJ whole genome shotgun (WGS) entry which is preliminary data.</text>
</comment>
<dbReference type="OrthoDB" id="1260738at2"/>
<dbReference type="Pfam" id="PF04134">
    <property type="entry name" value="DCC1-like"/>
    <property type="match status" value="1"/>
</dbReference>
<dbReference type="InterPro" id="IPR007263">
    <property type="entry name" value="DCC1-like"/>
</dbReference>